<keyword evidence="3 5" id="KW-0238">DNA-binding</keyword>
<evidence type="ECO:0000256" key="2">
    <source>
        <dbReference type="ARBA" id="ARBA00022833"/>
    </source>
</evidence>
<feature type="region of interest" description="Disordered" evidence="6">
    <location>
        <begin position="178"/>
        <end position="224"/>
    </location>
</feature>
<dbReference type="SMART" id="SM00301">
    <property type="entry name" value="DM"/>
    <property type="match status" value="1"/>
</dbReference>
<dbReference type="Pfam" id="PF00751">
    <property type="entry name" value="DM"/>
    <property type="match status" value="1"/>
</dbReference>
<comment type="subcellular location">
    <subcellularLocation>
        <location evidence="5">Nucleus</location>
    </subcellularLocation>
</comment>
<dbReference type="GO" id="GO:0046872">
    <property type="term" value="F:metal ion binding"/>
    <property type="evidence" value="ECO:0007669"/>
    <property type="project" value="UniProtKB-KW"/>
</dbReference>
<feature type="DNA-binding region" description="DM" evidence="5">
    <location>
        <begin position="135"/>
        <end position="183"/>
    </location>
</feature>
<evidence type="ECO:0000256" key="6">
    <source>
        <dbReference type="SAM" id="MobiDB-lite"/>
    </source>
</evidence>
<dbReference type="PANTHER" id="PTHR12322">
    <property type="entry name" value="DOUBLESEX AND MAB-3 RELATED TRANSCRIPTION FACTOR DMRT"/>
    <property type="match status" value="1"/>
</dbReference>
<dbReference type="SMR" id="A0A286QJV8"/>
<evidence type="ECO:0000256" key="4">
    <source>
        <dbReference type="ARBA" id="ARBA00023242"/>
    </source>
</evidence>
<feature type="region of interest" description="Disordered" evidence="6">
    <location>
        <begin position="1"/>
        <end position="128"/>
    </location>
</feature>
<feature type="compositionally biased region" description="Low complexity" evidence="6">
    <location>
        <begin position="52"/>
        <end position="61"/>
    </location>
</feature>
<dbReference type="AlphaFoldDB" id="A0A286QJV8"/>
<dbReference type="SUPFAM" id="SSF82927">
    <property type="entry name" value="Cysteine-rich DNA binding domain, (DM domain)"/>
    <property type="match status" value="1"/>
</dbReference>
<evidence type="ECO:0000313" key="8">
    <source>
        <dbReference type="EMBL" id="ARK36621.1"/>
    </source>
</evidence>
<evidence type="ECO:0000256" key="3">
    <source>
        <dbReference type="ARBA" id="ARBA00023125"/>
    </source>
</evidence>
<dbReference type="GO" id="GO:0005634">
    <property type="term" value="C:nucleus"/>
    <property type="evidence" value="ECO:0007669"/>
    <property type="project" value="UniProtKB-SubCell"/>
</dbReference>
<dbReference type="GO" id="GO:0007548">
    <property type="term" value="P:sex differentiation"/>
    <property type="evidence" value="ECO:0007669"/>
    <property type="project" value="TreeGrafter"/>
</dbReference>
<name>A0A286QJV8_9EUCA</name>
<reference evidence="8" key="2">
    <citation type="journal article" date="2017" name="Dev. Biol.">
        <title>Y-linked iDmrt1 paralogue (iDMY) in the Eastern spiny lobster, Sagmariasus verreauxi: The first invertebrate sex-linked Dmrt.</title>
        <authorList>
            <person name="Chandler J.C."/>
            <person name="Fitzgibbon Q.P."/>
            <person name="Smith G."/>
            <person name="Elizur A."/>
            <person name="Ventura T."/>
        </authorList>
    </citation>
    <scope>NUCLEOTIDE SEQUENCE</scope>
</reference>
<sequence length="254" mass="28425">MAMGPKKKFDFFNGGRGVDLSETYGEEDHSHSVADPEVAPDPYGYGGDCGRYRSSPMGYMPPSSPRVQMYPGEYHQPTITGSQSPPGYCDLGQNGFHNPPVYTPSSPTAVSGDMPSWPAPEDDDARKKNKRKQRCRMCANHGVYVEVKGHKWVCPYRLKHNCEKCEITKKRQYYMAEQQKLTRDQQQQQLNPHGCGGNGNPAGATPPEALQAARPSNKPSDFPRMDELVRETSNIINEDLFAMINKVVRPRAHH</sequence>
<keyword evidence="4 5" id="KW-0539">Nucleus</keyword>
<protein>
    <submittedName>
        <fullName evidence="8">DSX</fullName>
    </submittedName>
</protein>
<reference evidence="8" key="1">
    <citation type="journal article" date="2015" name="Sex. Dev.">
        <title>Male Sexual Development and the Androgenic Gland: Novel Insights through the de novo Assembled Transcriptome of the Eastern Spiny Lobster, Sagmariasus verreauxi.</title>
        <authorList>
            <person name="Chandler J.C."/>
            <person name="Aizen J."/>
            <person name="Elizur A."/>
            <person name="Battaglene S.C."/>
            <person name="Ventura T."/>
        </authorList>
    </citation>
    <scope>NUCLEOTIDE SEQUENCE</scope>
</reference>
<proteinExistence type="evidence at transcript level"/>
<feature type="domain" description="DM" evidence="7">
    <location>
        <begin position="135"/>
        <end position="183"/>
    </location>
</feature>
<evidence type="ECO:0000259" key="7">
    <source>
        <dbReference type="PROSITE" id="PS50809"/>
    </source>
</evidence>
<keyword evidence="1 5" id="KW-0479">Metal-binding</keyword>
<keyword evidence="2 5" id="KW-0862">Zinc</keyword>
<accession>A0A286QJV8</accession>
<dbReference type="EMBL" id="KY427007">
    <property type="protein sequence ID" value="ARK36621.1"/>
    <property type="molecule type" value="mRNA"/>
</dbReference>
<organism evidence="8">
    <name type="scientific">Sagmariasus verreauxi</name>
    <name type="common">green rock lobster</name>
    <dbReference type="NCBI Taxonomy" id="1412110"/>
    <lineage>
        <taxon>Eukaryota</taxon>
        <taxon>Metazoa</taxon>
        <taxon>Ecdysozoa</taxon>
        <taxon>Arthropoda</taxon>
        <taxon>Crustacea</taxon>
        <taxon>Multicrustacea</taxon>
        <taxon>Malacostraca</taxon>
        <taxon>Eumalacostraca</taxon>
        <taxon>Eucarida</taxon>
        <taxon>Decapoda</taxon>
        <taxon>Pleocyemata</taxon>
        <taxon>Achelata</taxon>
        <taxon>Palinuroidea</taxon>
        <taxon>Palinuridae</taxon>
        <taxon>Sagmariasus</taxon>
    </lineage>
</organism>
<dbReference type="PANTHER" id="PTHR12322:SF53">
    <property type="entry name" value="DOUBLESEX-MAB RELATED 11E"/>
    <property type="match status" value="1"/>
</dbReference>
<evidence type="ECO:0000256" key="5">
    <source>
        <dbReference type="PROSITE-ProRule" id="PRU00070"/>
    </source>
</evidence>
<dbReference type="PROSITE" id="PS50809">
    <property type="entry name" value="DM_2"/>
    <property type="match status" value="1"/>
</dbReference>
<feature type="compositionally biased region" description="Low complexity" evidence="6">
    <location>
        <begin position="184"/>
        <end position="193"/>
    </location>
</feature>
<dbReference type="InterPro" id="IPR036407">
    <property type="entry name" value="DM_DNA-bd_sf"/>
</dbReference>
<dbReference type="InterPro" id="IPR026607">
    <property type="entry name" value="DMRT"/>
</dbReference>
<dbReference type="InterPro" id="IPR001275">
    <property type="entry name" value="DM_DNA-bd"/>
</dbReference>
<dbReference type="GO" id="GO:0000978">
    <property type="term" value="F:RNA polymerase II cis-regulatory region sequence-specific DNA binding"/>
    <property type="evidence" value="ECO:0007669"/>
    <property type="project" value="TreeGrafter"/>
</dbReference>
<dbReference type="Gene3D" id="4.10.1040.10">
    <property type="entry name" value="DM DNA-binding domain"/>
    <property type="match status" value="1"/>
</dbReference>
<dbReference type="GO" id="GO:0000981">
    <property type="term" value="F:DNA-binding transcription factor activity, RNA polymerase II-specific"/>
    <property type="evidence" value="ECO:0007669"/>
    <property type="project" value="TreeGrafter"/>
</dbReference>
<evidence type="ECO:0000256" key="1">
    <source>
        <dbReference type="ARBA" id="ARBA00022723"/>
    </source>
</evidence>